<comment type="catalytic activity">
    <reaction evidence="1 5">
        <text>[protein]-peptidylproline (omega=180) = [protein]-peptidylproline (omega=0)</text>
        <dbReference type="Rhea" id="RHEA:16237"/>
        <dbReference type="Rhea" id="RHEA-COMP:10747"/>
        <dbReference type="Rhea" id="RHEA-COMP:10748"/>
        <dbReference type="ChEBI" id="CHEBI:83833"/>
        <dbReference type="ChEBI" id="CHEBI:83834"/>
        <dbReference type="EC" id="5.2.1.8"/>
    </reaction>
</comment>
<protein>
    <recommendedName>
        <fullName evidence="2 5">peptidylprolyl isomerase</fullName>
        <ecNumber evidence="2 5">5.2.1.8</ecNumber>
    </recommendedName>
</protein>
<feature type="chain" id="PRO_5045125395" description="peptidylprolyl isomerase" evidence="6">
    <location>
        <begin position="19"/>
        <end position="262"/>
    </location>
</feature>
<keyword evidence="9" id="KW-1185">Reference proteome</keyword>
<dbReference type="InterPro" id="IPR001179">
    <property type="entry name" value="PPIase_FKBP_dom"/>
</dbReference>
<dbReference type="Proteomes" id="UP001556367">
    <property type="component" value="Unassembled WGS sequence"/>
</dbReference>
<keyword evidence="3 5" id="KW-0697">Rotamase</keyword>
<feature type="domain" description="PPIase FKBP-type" evidence="7">
    <location>
        <begin position="44"/>
        <end position="133"/>
    </location>
</feature>
<evidence type="ECO:0000256" key="2">
    <source>
        <dbReference type="ARBA" id="ARBA00013194"/>
    </source>
</evidence>
<evidence type="ECO:0000259" key="7">
    <source>
        <dbReference type="PROSITE" id="PS50059"/>
    </source>
</evidence>
<organism evidence="8 9">
    <name type="scientific">Hohenbuehelia grisea</name>
    <dbReference type="NCBI Taxonomy" id="104357"/>
    <lineage>
        <taxon>Eukaryota</taxon>
        <taxon>Fungi</taxon>
        <taxon>Dikarya</taxon>
        <taxon>Basidiomycota</taxon>
        <taxon>Agaricomycotina</taxon>
        <taxon>Agaricomycetes</taxon>
        <taxon>Agaricomycetidae</taxon>
        <taxon>Agaricales</taxon>
        <taxon>Pleurotineae</taxon>
        <taxon>Pleurotaceae</taxon>
        <taxon>Hohenbuehelia</taxon>
    </lineage>
</organism>
<reference evidence="9" key="1">
    <citation type="submission" date="2024-06" db="EMBL/GenBank/DDBJ databases">
        <title>Multi-omics analyses provide insights into the biosynthesis of the anticancer antibiotic pleurotin in Hohenbuehelia grisea.</title>
        <authorList>
            <person name="Weaver J.A."/>
            <person name="Alberti F."/>
        </authorList>
    </citation>
    <scope>NUCLEOTIDE SEQUENCE [LARGE SCALE GENOMIC DNA]</scope>
    <source>
        <strain evidence="9">T-177</strain>
    </source>
</reference>
<name>A0ABR3JMA8_9AGAR</name>
<evidence type="ECO:0000256" key="3">
    <source>
        <dbReference type="ARBA" id="ARBA00023110"/>
    </source>
</evidence>
<feature type="signal peptide" evidence="6">
    <location>
        <begin position="1"/>
        <end position="18"/>
    </location>
</feature>
<evidence type="ECO:0000313" key="8">
    <source>
        <dbReference type="EMBL" id="KAL0956739.1"/>
    </source>
</evidence>
<dbReference type="PANTHER" id="PTHR45779">
    <property type="entry name" value="PEPTIDYLPROLYL ISOMERASE"/>
    <property type="match status" value="1"/>
</dbReference>
<dbReference type="EMBL" id="JASNQZ010000006">
    <property type="protein sequence ID" value="KAL0956739.1"/>
    <property type="molecule type" value="Genomic_DNA"/>
</dbReference>
<dbReference type="PROSITE" id="PS50059">
    <property type="entry name" value="FKBP_PPIASE"/>
    <property type="match status" value="2"/>
</dbReference>
<proteinExistence type="predicted"/>
<dbReference type="EC" id="5.2.1.8" evidence="2 5"/>
<comment type="caution">
    <text evidence="8">The sequence shown here is derived from an EMBL/GenBank/DDBJ whole genome shotgun (WGS) entry which is preliminary data.</text>
</comment>
<accession>A0ABR3JMA8</accession>
<dbReference type="PANTHER" id="PTHR45779:SF7">
    <property type="entry name" value="PEPTIDYLPROLYL ISOMERASE"/>
    <property type="match status" value="1"/>
</dbReference>
<sequence>MQLCNLFAYLSLAVLALAQNEAPTELKIEVTHKPDDCPAKTKKGDNIEVHYTGTLLSNGNKFDSSVDRGEPFALTLGVGQVIKGWDEGLIGMCKGEKRTLTIPSSMAYGSRGAGSDIPPNAALVFTVELLSLKSKTAAPEKSDPTELQIEVTHKPDDCPATAKKGDSIEVHYTGTLFSNGNKFDSSVDRGQPLPLTLGVGQVIKGWDEGLLGMCQGEKRTLTIPSSMAYGSRGFGSIIPPNSALVFTVELVSLKSKIPREEL</sequence>
<evidence type="ECO:0000313" key="9">
    <source>
        <dbReference type="Proteomes" id="UP001556367"/>
    </source>
</evidence>
<evidence type="ECO:0000256" key="5">
    <source>
        <dbReference type="PROSITE-ProRule" id="PRU00277"/>
    </source>
</evidence>
<evidence type="ECO:0000256" key="4">
    <source>
        <dbReference type="ARBA" id="ARBA00023235"/>
    </source>
</evidence>
<dbReference type="Gene3D" id="3.10.50.40">
    <property type="match status" value="2"/>
</dbReference>
<evidence type="ECO:0000256" key="1">
    <source>
        <dbReference type="ARBA" id="ARBA00000971"/>
    </source>
</evidence>
<dbReference type="Pfam" id="PF00254">
    <property type="entry name" value="FKBP_C"/>
    <property type="match status" value="2"/>
</dbReference>
<keyword evidence="6" id="KW-0732">Signal</keyword>
<keyword evidence="4 5" id="KW-0413">Isomerase</keyword>
<feature type="domain" description="PPIase FKBP-type" evidence="7">
    <location>
        <begin position="165"/>
        <end position="254"/>
    </location>
</feature>
<dbReference type="SUPFAM" id="SSF54534">
    <property type="entry name" value="FKBP-like"/>
    <property type="match status" value="2"/>
</dbReference>
<gene>
    <name evidence="8" type="ORF">HGRIS_002859</name>
</gene>
<dbReference type="InterPro" id="IPR046357">
    <property type="entry name" value="PPIase_dom_sf"/>
</dbReference>
<evidence type="ECO:0000256" key="6">
    <source>
        <dbReference type="SAM" id="SignalP"/>
    </source>
</evidence>
<dbReference type="InterPro" id="IPR044609">
    <property type="entry name" value="FKBP2/11"/>
</dbReference>